<gene>
    <name evidence="1" type="ORF">GCM10011519_07560</name>
</gene>
<dbReference type="RefSeq" id="WP_188778363.1">
    <property type="nucleotide sequence ID" value="NZ_BMKQ01000001.1"/>
</dbReference>
<reference evidence="1" key="1">
    <citation type="journal article" date="2014" name="Int. J. Syst. Evol. Microbiol.">
        <title>Complete genome sequence of Corynebacterium casei LMG S-19264T (=DSM 44701T), isolated from a smear-ripened cheese.</title>
        <authorList>
            <consortium name="US DOE Joint Genome Institute (JGI-PGF)"/>
            <person name="Walter F."/>
            <person name="Albersmeier A."/>
            <person name="Kalinowski J."/>
            <person name="Ruckert C."/>
        </authorList>
    </citation>
    <scope>NUCLEOTIDE SEQUENCE</scope>
    <source>
        <strain evidence="1">CGMCC 1.16067</strain>
    </source>
</reference>
<organism evidence="1 2">
    <name type="scientific">Marmoricola endophyticus</name>
    <dbReference type="NCBI Taxonomy" id="2040280"/>
    <lineage>
        <taxon>Bacteria</taxon>
        <taxon>Bacillati</taxon>
        <taxon>Actinomycetota</taxon>
        <taxon>Actinomycetes</taxon>
        <taxon>Propionibacteriales</taxon>
        <taxon>Nocardioidaceae</taxon>
        <taxon>Marmoricola</taxon>
    </lineage>
</organism>
<reference evidence="1" key="2">
    <citation type="submission" date="2020-09" db="EMBL/GenBank/DDBJ databases">
        <authorList>
            <person name="Sun Q."/>
            <person name="Zhou Y."/>
        </authorList>
    </citation>
    <scope>NUCLEOTIDE SEQUENCE</scope>
    <source>
        <strain evidence="1">CGMCC 1.16067</strain>
    </source>
</reference>
<evidence type="ECO:0000313" key="2">
    <source>
        <dbReference type="Proteomes" id="UP000649179"/>
    </source>
</evidence>
<dbReference type="AlphaFoldDB" id="A0A917F1U3"/>
<proteinExistence type="predicted"/>
<sequence>MANVTLPTPVLLAGGALCLVGGYLLGAVTGPDTPDRTTATVVSYQRDDSRLCLRGEAVEDQRGAEDGELCGVWRRSNPATRDDPKAGEEFRFVTQEVSGQEGDQGSGSSTVVIYGDLIG</sequence>
<protein>
    <submittedName>
        <fullName evidence="1">Uncharacterized protein</fullName>
    </submittedName>
</protein>
<evidence type="ECO:0000313" key="1">
    <source>
        <dbReference type="EMBL" id="GGF36507.1"/>
    </source>
</evidence>
<dbReference type="Proteomes" id="UP000649179">
    <property type="component" value="Unassembled WGS sequence"/>
</dbReference>
<comment type="caution">
    <text evidence="1">The sequence shown here is derived from an EMBL/GenBank/DDBJ whole genome shotgun (WGS) entry which is preliminary data.</text>
</comment>
<name>A0A917F1U3_9ACTN</name>
<accession>A0A917F1U3</accession>
<keyword evidence="2" id="KW-1185">Reference proteome</keyword>
<dbReference type="EMBL" id="BMKQ01000001">
    <property type="protein sequence ID" value="GGF36507.1"/>
    <property type="molecule type" value="Genomic_DNA"/>
</dbReference>